<feature type="transmembrane region" description="Helical" evidence="9">
    <location>
        <begin position="419"/>
        <end position="437"/>
    </location>
</feature>
<evidence type="ECO:0000256" key="6">
    <source>
        <dbReference type="ARBA" id="ARBA00022840"/>
    </source>
</evidence>
<keyword evidence="6 9" id="KW-0067">ATP-binding</keyword>
<sequence>MVPKRLQALFTTLYGDIALDELPRIMWLSALLCCIIGGFWLLDSLKDTVLATTVGLEHQPKAKAISVLVTLVVVAAYNNAINRVRKPVLFYLLGAFYGCVFVVIGGALAHRRIGMENTTPDPNRLIGWLSYFAIESYGSLMVALFWAFTNATMDPATAESAYGLVVAFAQLGAIFGSTLATQAKTLHISFLYVVGGCTCWAVCGMVYGYESLFDVDDAAPAKTPPPGRKRRREPWCALFFDGFSLIARHSYVLLLLGISTLYEVVLTVLDFEMKIIGRARYGADARGAEEFARLMGQFGVVVNTTSFLFSLLGFSYVVRRLGLPATLLVFPLLCVVATLVAYAAPSLTSLFAMTALLKALTYSLNEPALEMLYLPTSTDIKFKAKAWIDVVGARSAKAAGSLINNAVQNSDYLRGSLPQYGNVPTFVVSLVLLFVAVRMGMAFEQLLDSGDVVGDAPDAEATRGGYELVKAEPAADNPWARDLERLHSLDDLRPESDESDGDSEL</sequence>
<dbReference type="PANTHER" id="PTHR31187:SF1">
    <property type="entry name" value="ADP,ATP CARRIER PROTEIN 1"/>
    <property type="match status" value="1"/>
</dbReference>
<dbReference type="Pfam" id="PF03219">
    <property type="entry name" value="TLC"/>
    <property type="match status" value="3"/>
</dbReference>
<evidence type="ECO:0000313" key="12">
    <source>
        <dbReference type="Proteomes" id="UP001363151"/>
    </source>
</evidence>
<dbReference type="Proteomes" id="UP001363151">
    <property type="component" value="Unassembled WGS sequence"/>
</dbReference>
<evidence type="ECO:0000256" key="4">
    <source>
        <dbReference type="ARBA" id="ARBA00022692"/>
    </source>
</evidence>
<evidence type="ECO:0000256" key="1">
    <source>
        <dbReference type="ARBA" id="ARBA00004141"/>
    </source>
</evidence>
<reference evidence="11 12" key="1">
    <citation type="submission" date="2024-03" db="EMBL/GenBank/DDBJ databases">
        <title>Aureococcus anophagefferens CCMP1851 and Kratosvirus quantuckense: Draft genome of a second virus-susceptible host strain in the model system.</title>
        <authorList>
            <person name="Chase E."/>
            <person name="Truchon A.R."/>
            <person name="Schepens W."/>
            <person name="Wilhelm S.W."/>
        </authorList>
    </citation>
    <scope>NUCLEOTIDE SEQUENCE [LARGE SCALE GENOMIC DNA]</scope>
    <source>
        <strain evidence="11 12">CCMP1851</strain>
    </source>
</reference>
<feature type="transmembrane region" description="Helical" evidence="9">
    <location>
        <begin position="62"/>
        <end position="81"/>
    </location>
</feature>
<proteinExistence type="inferred from homology"/>
<feature type="transmembrane region" description="Helical" evidence="9">
    <location>
        <begin position="238"/>
        <end position="262"/>
    </location>
</feature>
<protein>
    <recommendedName>
        <fullName evidence="9">ADP,ATP carrier protein</fullName>
    </recommendedName>
</protein>
<comment type="caution">
    <text evidence="11">The sequence shown here is derived from an EMBL/GenBank/DDBJ whole genome shotgun (WGS) entry which is preliminary data.</text>
</comment>
<keyword evidence="5 9" id="KW-0547">Nucleotide-binding</keyword>
<keyword evidence="4 9" id="KW-0812">Transmembrane</keyword>
<keyword evidence="12" id="KW-1185">Reference proteome</keyword>
<accession>A0ABR1FYB2</accession>
<keyword evidence="3 9" id="KW-0813">Transport</keyword>
<dbReference type="EMBL" id="JBBJCI010000204">
    <property type="protein sequence ID" value="KAK7241238.1"/>
    <property type="molecule type" value="Genomic_DNA"/>
</dbReference>
<gene>
    <name evidence="11" type="ORF">SO694_0005129</name>
</gene>
<evidence type="ECO:0000256" key="2">
    <source>
        <dbReference type="ARBA" id="ARBA00007127"/>
    </source>
</evidence>
<feature type="transmembrane region" description="Helical" evidence="9">
    <location>
        <begin position="186"/>
        <end position="207"/>
    </location>
</feature>
<feature type="transmembrane region" description="Helical" evidence="9">
    <location>
        <begin position="25"/>
        <end position="42"/>
    </location>
</feature>
<comment type="similarity">
    <text evidence="2 9">Belongs to the ADP/ATP translocase tlc family.</text>
</comment>
<evidence type="ECO:0000256" key="10">
    <source>
        <dbReference type="SAM" id="MobiDB-lite"/>
    </source>
</evidence>
<evidence type="ECO:0000256" key="8">
    <source>
        <dbReference type="ARBA" id="ARBA00023136"/>
    </source>
</evidence>
<dbReference type="InterPro" id="IPR004667">
    <property type="entry name" value="ADP_ATP_car_bac_type"/>
</dbReference>
<evidence type="ECO:0000256" key="3">
    <source>
        <dbReference type="ARBA" id="ARBA00022448"/>
    </source>
</evidence>
<feature type="transmembrane region" description="Helical" evidence="9">
    <location>
        <begin position="88"/>
        <end position="108"/>
    </location>
</feature>
<feature type="region of interest" description="Disordered" evidence="10">
    <location>
        <begin position="486"/>
        <end position="505"/>
    </location>
</feature>
<keyword evidence="7 9" id="KW-1133">Transmembrane helix</keyword>
<dbReference type="PANTHER" id="PTHR31187">
    <property type="match status" value="1"/>
</dbReference>
<feature type="transmembrane region" description="Helical" evidence="9">
    <location>
        <begin position="325"/>
        <end position="344"/>
    </location>
</feature>
<evidence type="ECO:0000256" key="7">
    <source>
        <dbReference type="ARBA" id="ARBA00022989"/>
    </source>
</evidence>
<evidence type="ECO:0000313" key="11">
    <source>
        <dbReference type="EMBL" id="KAK7241238.1"/>
    </source>
</evidence>
<evidence type="ECO:0000256" key="5">
    <source>
        <dbReference type="ARBA" id="ARBA00022741"/>
    </source>
</evidence>
<keyword evidence="8 9" id="KW-0472">Membrane</keyword>
<feature type="transmembrane region" description="Helical" evidence="9">
    <location>
        <begin position="298"/>
        <end position="318"/>
    </location>
</feature>
<dbReference type="InterPro" id="IPR036259">
    <property type="entry name" value="MFS_trans_sf"/>
</dbReference>
<feature type="compositionally biased region" description="Basic and acidic residues" evidence="10">
    <location>
        <begin position="486"/>
        <end position="496"/>
    </location>
</feature>
<name>A0ABR1FYB2_AURAN</name>
<comment type="subcellular location">
    <subcellularLocation>
        <location evidence="1 9">Membrane</location>
        <topology evidence="1 9">Multi-pass membrane protein</topology>
    </subcellularLocation>
</comment>
<organism evidence="11 12">
    <name type="scientific">Aureococcus anophagefferens</name>
    <name type="common">Harmful bloom alga</name>
    <dbReference type="NCBI Taxonomy" id="44056"/>
    <lineage>
        <taxon>Eukaryota</taxon>
        <taxon>Sar</taxon>
        <taxon>Stramenopiles</taxon>
        <taxon>Ochrophyta</taxon>
        <taxon>Pelagophyceae</taxon>
        <taxon>Pelagomonadales</taxon>
        <taxon>Pelagomonadaceae</taxon>
        <taxon>Aureococcus</taxon>
    </lineage>
</organism>
<feature type="transmembrane region" description="Helical" evidence="9">
    <location>
        <begin position="128"/>
        <end position="149"/>
    </location>
</feature>
<feature type="transmembrane region" description="Helical" evidence="9">
    <location>
        <begin position="161"/>
        <end position="180"/>
    </location>
</feature>
<dbReference type="SUPFAM" id="SSF103473">
    <property type="entry name" value="MFS general substrate transporter"/>
    <property type="match status" value="1"/>
</dbReference>
<evidence type="ECO:0000256" key="9">
    <source>
        <dbReference type="RuleBase" id="RU363121"/>
    </source>
</evidence>